<dbReference type="KEGG" id="cgrn:4412665_00284"/>
<dbReference type="Proteomes" id="UP000215332">
    <property type="component" value="Chromosome 1"/>
</dbReference>
<dbReference type="Gene3D" id="3.40.630.10">
    <property type="entry name" value="Zn peptidases"/>
    <property type="match status" value="1"/>
</dbReference>
<feature type="binding site" evidence="3">
    <location>
        <position position="121"/>
    </location>
    <ligand>
        <name>Zn(2+)</name>
        <dbReference type="ChEBI" id="CHEBI:29105"/>
        <label>2</label>
    </ligand>
</feature>
<comment type="similarity">
    <text evidence="1">Belongs to the peptidase M20 family.</text>
</comment>
<sequence length="424" mass="44659">MSLDVVELLAQIHDLGRAEDGSYWRFSLTEVDTRLRSWFTTTARSLGLTLTRDANANLVAWWGEPGPGAILTGSHLDSVPGGGELDGPLGVASALAAVNMLQETGVEPRVPVGVVVWTDEEGGRFDMPCLGSRLASGQLEPTRARELPCRDGGTLAEAWRAAGLDPDELGTSDWAQQAGAMIELHVEQGRALVDMGHPLAVASAVRPHTRRRATFTGVSDHAGTTLLPFRHDPTIPLAQTIVAARRTVAKSGDPHAVATIGRTQLEPGGTNVIAGRATCWLDCRTETDEMLTCVVDAITAASQQAAEAEGCQVSWQRESLTPRTEFDASLTARVQKVLEETIGKTPILSTGAGHDAAVLAAEVPTAMVFVRNPTGSSHTPTECATDEDCRAGARGLAAVLKDVMLNGVAAGNSCRTEGLGTNHG</sequence>
<dbReference type="InterPro" id="IPR010158">
    <property type="entry name" value="Amidase_Cbmase"/>
</dbReference>
<comment type="cofactor">
    <cofactor evidence="3">
        <name>Zn(2+)</name>
        <dbReference type="ChEBI" id="CHEBI:29105"/>
    </cofactor>
    <text evidence="3">Binds 2 Zn(2+) ions per subunit.</text>
</comment>
<evidence type="ECO:0000256" key="2">
    <source>
        <dbReference type="ARBA" id="ARBA00022801"/>
    </source>
</evidence>
<feature type="binding site" evidence="3">
    <location>
        <position position="86"/>
    </location>
    <ligand>
        <name>Zn(2+)</name>
        <dbReference type="ChEBI" id="CHEBI:29105"/>
        <label>1</label>
    </ligand>
</feature>
<dbReference type="Gene3D" id="3.30.70.360">
    <property type="match status" value="1"/>
</dbReference>
<dbReference type="InterPro" id="IPR002933">
    <property type="entry name" value="Peptidase_M20"/>
</dbReference>
<protein>
    <submittedName>
        <fullName evidence="5">N-carbamoyl-L-amino acid hydrolase</fullName>
        <ecNumber evidence="5">3.5.1.87</ecNumber>
    </submittedName>
</protein>
<organism evidence="5 6">
    <name type="scientific">Cutibacterium granulosum</name>
    <dbReference type="NCBI Taxonomy" id="33011"/>
    <lineage>
        <taxon>Bacteria</taxon>
        <taxon>Bacillati</taxon>
        <taxon>Actinomycetota</taxon>
        <taxon>Actinomycetes</taxon>
        <taxon>Propionibacteriales</taxon>
        <taxon>Propionibacteriaceae</taxon>
        <taxon>Cutibacterium</taxon>
    </lineage>
</organism>
<dbReference type="NCBIfam" id="TIGR01879">
    <property type="entry name" value="hydantase"/>
    <property type="match status" value="1"/>
</dbReference>
<dbReference type="PANTHER" id="PTHR32494">
    <property type="entry name" value="ALLANTOATE DEIMINASE-RELATED"/>
    <property type="match status" value="1"/>
</dbReference>
<dbReference type="SUPFAM" id="SSF53187">
    <property type="entry name" value="Zn-dependent exopeptidases"/>
    <property type="match status" value="1"/>
</dbReference>
<feature type="binding site" evidence="3">
    <location>
        <position position="75"/>
    </location>
    <ligand>
        <name>Zn(2+)</name>
        <dbReference type="ChEBI" id="CHEBI:29105"/>
        <label>1</label>
    </ligand>
</feature>
<dbReference type="PIRSF" id="PIRSF001235">
    <property type="entry name" value="Amidase_carbamoylase"/>
    <property type="match status" value="1"/>
</dbReference>
<dbReference type="PANTHER" id="PTHR32494:SF5">
    <property type="entry name" value="ALLANTOATE AMIDOHYDROLASE"/>
    <property type="match status" value="1"/>
</dbReference>
<keyword evidence="2 5" id="KW-0378">Hydrolase</keyword>
<feature type="binding site" evidence="3">
    <location>
        <position position="378"/>
    </location>
    <ligand>
        <name>Zn(2+)</name>
        <dbReference type="ChEBI" id="CHEBI:29105"/>
        <label>2</label>
    </ligand>
</feature>
<dbReference type="eggNOG" id="COG0624">
    <property type="taxonomic scope" value="Bacteria"/>
</dbReference>
<dbReference type="SUPFAM" id="SSF55031">
    <property type="entry name" value="Bacterial exopeptidase dimerisation domain"/>
    <property type="match status" value="1"/>
</dbReference>
<proteinExistence type="inferred from homology"/>
<dbReference type="EMBL" id="LT906441">
    <property type="protein sequence ID" value="SNV29474.1"/>
    <property type="molecule type" value="Genomic_DNA"/>
</dbReference>
<dbReference type="InterPro" id="IPR036264">
    <property type="entry name" value="Bact_exopeptidase_dim_dom"/>
</dbReference>
<feature type="binding site" evidence="4">
    <location>
        <position position="210"/>
    </location>
    <ligand>
        <name>allantoate</name>
        <dbReference type="ChEBI" id="CHEBI:17536"/>
    </ligand>
</feature>
<feature type="binding site" evidence="3">
    <location>
        <position position="86"/>
    </location>
    <ligand>
        <name>Zn(2+)</name>
        <dbReference type="ChEBI" id="CHEBI:29105"/>
        <label>2</label>
    </ligand>
</feature>
<keyword evidence="3" id="KW-0479">Metal-binding</keyword>
<dbReference type="AlphaFoldDB" id="A0A239W6T7"/>
<dbReference type="GO" id="GO:0050538">
    <property type="term" value="F:N-carbamoyl-L-amino-acid hydrolase activity"/>
    <property type="evidence" value="ECO:0007669"/>
    <property type="project" value="UniProtKB-EC"/>
</dbReference>
<evidence type="ECO:0000256" key="3">
    <source>
        <dbReference type="PIRSR" id="PIRSR001235-1"/>
    </source>
</evidence>
<reference evidence="5 6" key="1">
    <citation type="submission" date="2017-06" db="EMBL/GenBank/DDBJ databases">
        <authorList>
            <consortium name="Pathogen Informatics"/>
        </authorList>
    </citation>
    <scope>NUCLEOTIDE SEQUENCE [LARGE SCALE GENOMIC DNA]</scope>
    <source>
        <strain evidence="5 6">NCTC11865</strain>
    </source>
</reference>
<gene>
    <name evidence="5" type="primary">amaB_1</name>
    <name evidence="5" type="ORF">SAMEA4412665_00284</name>
</gene>
<feature type="binding site" evidence="3">
    <location>
        <position position="185"/>
    </location>
    <ligand>
        <name>Zn(2+)</name>
        <dbReference type="ChEBI" id="CHEBI:29105"/>
        <label>1</label>
    </ligand>
</feature>
<dbReference type="Pfam" id="PF01546">
    <property type="entry name" value="Peptidase_M20"/>
    <property type="match status" value="1"/>
</dbReference>
<name>A0A239W6T7_9ACTN</name>
<keyword evidence="3" id="KW-0862">Zinc</keyword>
<evidence type="ECO:0000313" key="5">
    <source>
        <dbReference type="EMBL" id="SNV29474.1"/>
    </source>
</evidence>
<evidence type="ECO:0000256" key="4">
    <source>
        <dbReference type="PIRSR" id="PIRSR001235-2"/>
    </source>
</evidence>
<feature type="binding site" evidence="4">
    <location>
        <position position="271"/>
    </location>
    <ligand>
        <name>allantoate</name>
        <dbReference type="ChEBI" id="CHEBI:17536"/>
    </ligand>
</feature>
<dbReference type="NCBIfam" id="NF006770">
    <property type="entry name" value="PRK09290.1-4"/>
    <property type="match status" value="1"/>
</dbReference>
<dbReference type="EC" id="3.5.1.87" evidence="5"/>
<accession>A0A239W6T7</accession>
<feature type="binding site" evidence="4">
    <location>
        <position position="284"/>
    </location>
    <ligand>
        <name>allantoate</name>
        <dbReference type="ChEBI" id="CHEBI:17536"/>
    </ligand>
</feature>
<dbReference type="GO" id="GO:0016813">
    <property type="term" value="F:hydrolase activity, acting on carbon-nitrogen (but not peptide) bonds, in linear amidines"/>
    <property type="evidence" value="ECO:0007669"/>
    <property type="project" value="InterPro"/>
</dbReference>
<evidence type="ECO:0000313" key="6">
    <source>
        <dbReference type="Proteomes" id="UP000215332"/>
    </source>
</evidence>
<dbReference type="GO" id="GO:0046872">
    <property type="term" value="F:metal ion binding"/>
    <property type="evidence" value="ECO:0007669"/>
    <property type="project" value="UniProtKB-KW"/>
</dbReference>
<evidence type="ECO:0000256" key="1">
    <source>
        <dbReference type="ARBA" id="ARBA00006153"/>
    </source>
</evidence>